<keyword evidence="1" id="KW-0472">Membrane</keyword>
<feature type="transmembrane region" description="Helical" evidence="1">
    <location>
        <begin position="237"/>
        <end position="257"/>
    </location>
</feature>
<evidence type="ECO:0000259" key="2">
    <source>
        <dbReference type="Pfam" id="PF05569"/>
    </source>
</evidence>
<dbReference type="Proteomes" id="UP000464314">
    <property type="component" value="Chromosome"/>
</dbReference>
<dbReference type="RefSeq" id="WP_161837024.1">
    <property type="nucleotide sequence ID" value="NZ_CP048000.1"/>
</dbReference>
<feature type="transmembrane region" description="Helical" evidence="1">
    <location>
        <begin position="286"/>
        <end position="310"/>
    </location>
</feature>
<dbReference type="EMBL" id="CP048000">
    <property type="protein sequence ID" value="QHQ60188.1"/>
    <property type="molecule type" value="Genomic_DNA"/>
</dbReference>
<feature type="transmembrane region" description="Helical" evidence="1">
    <location>
        <begin position="6"/>
        <end position="28"/>
    </location>
</feature>
<dbReference type="Pfam" id="PF05569">
    <property type="entry name" value="Peptidase_M56"/>
    <property type="match status" value="1"/>
</dbReference>
<gene>
    <name evidence="3" type="ORF">Ana3638_04840</name>
</gene>
<dbReference type="InterPro" id="IPR008756">
    <property type="entry name" value="Peptidase_M56"/>
</dbReference>
<reference evidence="3 4" key="1">
    <citation type="submission" date="2020-01" db="EMBL/GenBank/DDBJ databases">
        <title>Genome analysis of Anaerocolumna sp. CBA3638.</title>
        <authorList>
            <person name="Kim J."/>
            <person name="Roh S.W."/>
        </authorList>
    </citation>
    <scope>NUCLEOTIDE SEQUENCE [LARGE SCALE GENOMIC DNA]</scope>
    <source>
        <strain evidence="3 4">CBA3638</strain>
    </source>
</reference>
<keyword evidence="1" id="KW-1133">Transmembrane helix</keyword>
<dbReference type="InterPro" id="IPR052173">
    <property type="entry name" value="Beta-lactam_resp_regulator"/>
</dbReference>
<name>A0A6P1TLL8_9FIRM</name>
<accession>A0A6P1TLL8</accession>
<dbReference type="PANTHER" id="PTHR34978">
    <property type="entry name" value="POSSIBLE SENSOR-TRANSDUCER PROTEIN BLAR"/>
    <property type="match status" value="1"/>
</dbReference>
<dbReference type="KEGG" id="anr:Ana3638_04840"/>
<feature type="transmembrane region" description="Helical" evidence="1">
    <location>
        <begin position="132"/>
        <end position="153"/>
    </location>
</feature>
<dbReference type="PANTHER" id="PTHR34978:SF3">
    <property type="entry name" value="SLR0241 PROTEIN"/>
    <property type="match status" value="1"/>
</dbReference>
<evidence type="ECO:0000256" key="1">
    <source>
        <dbReference type="SAM" id="Phobius"/>
    </source>
</evidence>
<sequence length="648" mass="74270">MNLIYTLFYKIVQLSFMGSFIVACILLSKKLIKDRIGVKFQYAIWFILIFRLMLLISPSSNFSVYNYVPAYENTMMNIPVVYHNTEKTPINDNKDERVGKTDTSNGVPLESLKKSELKSFDPIALAKKVIPFIWVCGVFIIGSIIFIINTLFFNRIKKCPHINDPSVLTILDDCKNLMKLSKNICLVKTNVVKTPCVLNIIKPIILIPEYSLEKFNLADLKYILLHELAHVKRKDIFINYIVSLLCIIYWFNPLIWYGFHKMREDREICCDSLALSFLRDDEVKSYGFSIIKIAEISLWAPCLPAVAGIINKNSKIKRRIEMIKVFKKNSYRLPAFALVVLLLAGIAFLTEATESKASSTEEMAGSTDETSTHQIVDKIDYPFVDDEDAVGKWETVDFVREIEDFKVNVTSWQGGLYLKSINLLPNGQMTQPVASGITSDETTPIDWMTWTKGYIIHHGDKTAGKYAIKEIDGSKYMFWEWKSGDYTIRGMKPSYYVLKQVTGSTTEEVPNSAEETSTQRIVDKIDYPFVNDEDAVGKWETVDFVEEIEDFKVNEVSWQGDPYLLSINLLPNGQMTQPVAVGITSDETTPVDWMTWTKGYIIHHGNKTAGKYTIKEIDGSKYMFWEWKSGDYTIRGMKPSYYVFKKVK</sequence>
<proteinExistence type="predicted"/>
<feature type="domain" description="Peptidase M56" evidence="2">
    <location>
        <begin position="10"/>
        <end position="323"/>
    </location>
</feature>
<feature type="transmembrane region" description="Helical" evidence="1">
    <location>
        <begin position="331"/>
        <end position="349"/>
    </location>
</feature>
<keyword evidence="1" id="KW-0812">Transmembrane</keyword>
<keyword evidence="4" id="KW-1185">Reference proteome</keyword>
<organism evidence="3 4">
    <name type="scientific">Anaerocolumna sedimenticola</name>
    <dbReference type="NCBI Taxonomy" id="2696063"/>
    <lineage>
        <taxon>Bacteria</taxon>
        <taxon>Bacillati</taxon>
        <taxon>Bacillota</taxon>
        <taxon>Clostridia</taxon>
        <taxon>Lachnospirales</taxon>
        <taxon>Lachnospiraceae</taxon>
        <taxon>Anaerocolumna</taxon>
    </lineage>
</organism>
<dbReference type="AlphaFoldDB" id="A0A6P1TLL8"/>
<feature type="transmembrane region" description="Helical" evidence="1">
    <location>
        <begin position="40"/>
        <end position="57"/>
    </location>
</feature>
<evidence type="ECO:0000313" key="3">
    <source>
        <dbReference type="EMBL" id="QHQ60188.1"/>
    </source>
</evidence>
<evidence type="ECO:0000313" key="4">
    <source>
        <dbReference type="Proteomes" id="UP000464314"/>
    </source>
</evidence>
<dbReference type="CDD" id="cd07341">
    <property type="entry name" value="M56_BlaR1_MecR1_like"/>
    <property type="match status" value="1"/>
</dbReference>
<protein>
    <submittedName>
        <fullName evidence="3">Peptidase M56</fullName>
    </submittedName>
</protein>